<sequence length="173" mass="18677">MEVRGDAIDERLLSAVLVKVPAATRTRVVSFPPRTTSAARERQSVPGRLPARVKVRSVPPLRPKRTRRGAMKALNSASTASAPAPFVSNGACKSVSSLLNRTQTRGSCASWRAQCPLRMKHRGGASAGLRRSSLRVWASPRAVLVSGPDPHVIIFRVTAMCSTSVGRWTLKAR</sequence>
<dbReference type="AlphaFoldDB" id="A0A8D8U7V5"/>
<dbReference type="EMBL" id="HBUF01340398">
    <property type="protein sequence ID" value="CAG6702272.1"/>
    <property type="molecule type" value="Transcribed_RNA"/>
</dbReference>
<protein>
    <submittedName>
        <fullName evidence="1">Uncharacterized protein</fullName>
    </submittedName>
</protein>
<evidence type="ECO:0000313" key="1">
    <source>
        <dbReference type="EMBL" id="CAG6702276.1"/>
    </source>
</evidence>
<proteinExistence type="predicted"/>
<dbReference type="EMBL" id="HBUF01340399">
    <property type="protein sequence ID" value="CAG6702276.1"/>
    <property type="molecule type" value="Transcribed_RNA"/>
</dbReference>
<reference evidence="1" key="1">
    <citation type="submission" date="2021-05" db="EMBL/GenBank/DDBJ databases">
        <authorList>
            <person name="Alioto T."/>
            <person name="Alioto T."/>
            <person name="Gomez Garrido J."/>
        </authorList>
    </citation>
    <scope>NUCLEOTIDE SEQUENCE</scope>
</reference>
<dbReference type="EMBL" id="HBUF01340396">
    <property type="protein sequence ID" value="CAG6702264.1"/>
    <property type="molecule type" value="Transcribed_RNA"/>
</dbReference>
<accession>A0A8D8U7V5</accession>
<organism evidence="1">
    <name type="scientific">Cacopsylla melanoneura</name>
    <dbReference type="NCBI Taxonomy" id="428564"/>
    <lineage>
        <taxon>Eukaryota</taxon>
        <taxon>Metazoa</taxon>
        <taxon>Ecdysozoa</taxon>
        <taxon>Arthropoda</taxon>
        <taxon>Hexapoda</taxon>
        <taxon>Insecta</taxon>
        <taxon>Pterygota</taxon>
        <taxon>Neoptera</taxon>
        <taxon>Paraneoptera</taxon>
        <taxon>Hemiptera</taxon>
        <taxon>Sternorrhyncha</taxon>
        <taxon>Psylloidea</taxon>
        <taxon>Psyllidae</taxon>
        <taxon>Psyllinae</taxon>
        <taxon>Cacopsylla</taxon>
    </lineage>
</organism>
<name>A0A8D8U7V5_9HEMI</name>